<feature type="region of interest" description="Disordered" evidence="6">
    <location>
        <begin position="59"/>
        <end position="133"/>
    </location>
</feature>
<dbReference type="InterPro" id="IPR042217">
    <property type="entry name" value="T4SS_VirB10/TrbI"/>
</dbReference>
<geneLocation type="plasmid" evidence="8 9">
    <name>unnamed</name>
</geneLocation>
<feature type="region of interest" description="Disordered" evidence="6">
    <location>
        <begin position="169"/>
        <end position="193"/>
    </location>
</feature>
<feature type="compositionally biased region" description="Low complexity" evidence="6">
    <location>
        <begin position="174"/>
        <end position="189"/>
    </location>
</feature>
<gene>
    <name evidence="8" type="ORF">RB602_15290</name>
</gene>
<dbReference type="AlphaFoldDB" id="A0AA97FBI0"/>
<feature type="compositionally biased region" description="Basic and acidic residues" evidence="6">
    <location>
        <begin position="1"/>
        <end position="10"/>
    </location>
</feature>
<feature type="transmembrane region" description="Helical" evidence="7">
    <location>
        <begin position="41"/>
        <end position="59"/>
    </location>
</feature>
<reference evidence="8 9" key="1">
    <citation type="submission" date="2023-10" db="EMBL/GenBank/DDBJ databases">
        <title>Complete genome sequence of a Sphingomonadaceae bacterium.</title>
        <authorList>
            <person name="Yan C."/>
        </authorList>
    </citation>
    <scope>NUCLEOTIDE SEQUENCE [LARGE SCALE GENOMIC DNA]</scope>
    <source>
        <strain evidence="8 9">SCSIO 66989</strain>
        <plasmid evidence="8 9">unnamed</plasmid>
    </source>
</reference>
<evidence type="ECO:0000313" key="9">
    <source>
        <dbReference type="Proteomes" id="UP001302429"/>
    </source>
</evidence>
<keyword evidence="4 7" id="KW-1133">Transmembrane helix</keyword>
<evidence type="ECO:0000256" key="3">
    <source>
        <dbReference type="ARBA" id="ARBA00022692"/>
    </source>
</evidence>
<comment type="similarity">
    <text evidence="2">Belongs to the TrbI/VirB10 family.</text>
</comment>
<evidence type="ECO:0000256" key="1">
    <source>
        <dbReference type="ARBA" id="ARBA00004167"/>
    </source>
</evidence>
<dbReference type="RefSeq" id="WP_317084705.1">
    <property type="nucleotide sequence ID" value="NZ_CP136595.1"/>
</dbReference>
<dbReference type="EMBL" id="CP136595">
    <property type="protein sequence ID" value="WOE76748.1"/>
    <property type="molecule type" value="Genomic_DNA"/>
</dbReference>
<evidence type="ECO:0000256" key="4">
    <source>
        <dbReference type="ARBA" id="ARBA00022989"/>
    </source>
</evidence>
<keyword evidence="3 7" id="KW-0812">Transmembrane</keyword>
<dbReference type="CDD" id="cd16429">
    <property type="entry name" value="VirB10"/>
    <property type="match status" value="1"/>
</dbReference>
<keyword evidence="8" id="KW-0614">Plasmid</keyword>
<dbReference type="Proteomes" id="UP001302429">
    <property type="component" value="Plasmid unnamed"/>
</dbReference>
<keyword evidence="9" id="KW-1185">Reference proteome</keyword>
<dbReference type="Pfam" id="PF03743">
    <property type="entry name" value="TrbI"/>
    <property type="match status" value="1"/>
</dbReference>
<keyword evidence="5 7" id="KW-0472">Membrane</keyword>
<proteinExistence type="inferred from homology"/>
<protein>
    <submittedName>
        <fullName evidence="8">TrbI/VirB10 family protein</fullName>
    </submittedName>
</protein>
<dbReference type="KEGG" id="acoa:RB602_15290"/>
<comment type="subcellular location">
    <subcellularLocation>
        <location evidence="1">Membrane</location>
        <topology evidence="1">Single-pass membrane protein</topology>
    </subcellularLocation>
</comment>
<sequence length="395" mass="41297">MSDTINRDSTENPLPAANGGDGDRKESASAKVGAKVDMKKLALFGAGIFGLVAVGSGAFNSGGGDEEKPDREPVEVTMKESDPVSDRLNTQAIDPVDGAPLEQPGEEVPSLNGEAPVTGVQPQGQGLSDAEKRRQQRLAELEAMRRSPVIVMAGTGGQTGVLTGAARSNASLPGSAGDAQSSQASAGSDFNDNFQGRKINRIRGGLQPNRNFTIEAGSQIPCVLQNAMDSTLSGLVTCVVSSDVRSATGSVIVLDKGTKIIGEYKGGIQDGQSRLFVIWNRAVTPEGVSMKLSSPATDALGRAGLEGDVENFFFKRFGAALLLSIVGDLGFALQNEIAGAQQTFRAPNQVAQQSVNQNISPVLRAPQGAILNVMAAHDLDFSNIYSLRLRPAHAR</sequence>
<name>A0AA97FBI0_9SPHN</name>
<dbReference type="InterPro" id="IPR005498">
    <property type="entry name" value="T4SS_VirB10/TraB/TrbI"/>
</dbReference>
<evidence type="ECO:0000256" key="7">
    <source>
        <dbReference type="SAM" id="Phobius"/>
    </source>
</evidence>
<evidence type="ECO:0000313" key="8">
    <source>
        <dbReference type="EMBL" id="WOE76748.1"/>
    </source>
</evidence>
<organism evidence="8 9">
    <name type="scientific">Alterisphingorhabdus coralli</name>
    <dbReference type="NCBI Taxonomy" id="3071408"/>
    <lineage>
        <taxon>Bacteria</taxon>
        <taxon>Pseudomonadati</taxon>
        <taxon>Pseudomonadota</taxon>
        <taxon>Alphaproteobacteria</taxon>
        <taxon>Sphingomonadales</taxon>
        <taxon>Sphingomonadaceae</taxon>
        <taxon>Alterisphingorhabdus (ex Yan et al. 2024)</taxon>
    </lineage>
</organism>
<accession>A0AA97FBI0</accession>
<evidence type="ECO:0000256" key="6">
    <source>
        <dbReference type="SAM" id="MobiDB-lite"/>
    </source>
</evidence>
<evidence type="ECO:0000256" key="2">
    <source>
        <dbReference type="ARBA" id="ARBA00010265"/>
    </source>
</evidence>
<evidence type="ECO:0000256" key="5">
    <source>
        <dbReference type="ARBA" id="ARBA00023136"/>
    </source>
</evidence>
<feature type="region of interest" description="Disordered" evidence="6">
    <location>
        <begin position="1"/>
        <end position="32"/>
    </location>
</feature>
<dbReference type="Gene3D" id="2.40.128.260">
    <property type="entry name" value="Type IV secretion system, VirB10/TraB/TrbI"/>
    <property type="match status" value="2"/>
</dbReference>
<feature type="compositionally biased region" description="Basic and acidic residues" evidence="6">
    <location>
        <begin position="21"/>
        <end position="32"/>
    </location>
</feature>
<feature type="compositionally biased region" description="Basic and acidic residues" evidence="6">
    <location>
        <begin position="65"/>
        <end position="85"/>
    </location>
</feature>
<dbReference type="GO" id="GO:0016020">
    <property type="term" value="C:membrane"/>
    <property type="evidence" value="ECO:0007669"/>
    <property type="project" value="UniProtKB-SubCell"/>
</dbReference>